<keyword evidence="2" id="KW-1133">Transmembrane helix</keyword>
<accession>A0A2N9B874</accession>
<dbReference type="Proteomes" id="UP000235464">
    <property type="component" value="Chromosome I"/>
</dbReference>
<dbReference type="EMBL" id="LT963352">
    <property type="protein sequence ID" value="SOR79546.1"/>
    <property type="molecule type" value="Genomic_DNA"/>
</dbReference>
<gene>
    <name evidence="3" type="ORF">SCNRRL3882_3008</name>
</gene>
<keyword evidence="2" id="KW-0472">Membrane</keyword>
<feature type="transmembrane region" description="Helical" evidence="2">
    <location>
        <begin position="12"/>
        <end position="33"/>
    </location>
</feature>
<evidence type="ECO:0000313" key="3">
    <source>
        <dbReference type="EMBL" id="SOR79546.1"/>
    </source>
</evidence>
<dbReference type="AlphaFoldDB" id="A0A2N9B874"/>
<keyword evidence="2" id="KW-0812">Transmembrane</keyword>
<keyword evidence="4" id="KW-1185">Reference proteome</keyword>
<protein>
    <recommendedName>
        <fullName evidence="5">Ubiquinol-cytochrome c reductase cytochrome b subunit</fullName>
    </recommendedName>
</protein>
<reference evidence="4" key="1">
    <citation type="submission" date="2017-11" db="EMBL/GenBank/DDBJ databases">
        <authorList>
            <person name="Wibberg D."/>
        </authorList>
    </citation>
    <scope>NUCLEOTIDE SEQUENCE [LARGE SCALE GENOMIC DNA]</scope>
</reference>
<evidence type="ECO:0000256" key="2">
    <source>
        <dbReference type="SAM" id="Phobius"/>
    </source>
</evidence>
<evidence type="ECO:0000256" key="1">
    <source>
        <dbReference type="SAM" id="MobiDB-lite"/>
    </source>
</evidence>
<proteinExistence type="predicted"/>
<evidence type="ECO:0008006" key="5">
    <source>
        <dbReference type="Google" id="ProtNLM"/>
    </source>
</evidence>
<organism evidence="3 4">
    <name type="scientific">Streptomyces chartreusis NRRL 3882</name>
    <dbReference type="NCBI Taxonomy" id="1079985"/>
    <lineage>
        <taxon>Bacteria</taxon>
        <taxon>Bacillati</taxon>
        <taxon>Actinomycetota</taxon>
        <taxon>Actinomycetes</taxon>
        <taxon>Kitasatosporales</taxon>
        <taxon>Streptomycetaceae</taxon>
        <taxon>Streptomyces</taxon>
    </lineage>
</organism>
<feature type="compositionally biased region" description="Basic and acidic residues" evidence="1">
    <location>
        <begin position="95"/>
        <end position="104"/>
    </location>
</feature>
<name>A0A2N9B874_STRCX</name>
<sequence>MIAGGNDIPITWFSRIFFFAGPVIAFVVTKRICLGLQRRDRDKVLHGRETGIVKRLPHGEFIEVHAPLSQDALHTLTAHEQYRPAENGPTVDENGGERRPKGSERLRARLSKAYFGAEGQIAKPTAEEYREITSGHGQH</sequence>
<evidence type="ECO:0000313" key="4">
    <source>
        <dbReference type="Proteomes" id="UP000235464"/>
    </source>
</evidence>
<feature type="region of interest" description="Disordered" evidence="1">
    <location>
        <begin position="80"/>
        <end position="104"/>
    </location>
</feature>